<dbReference type="AlphaFoldDB" id="A0AAD8BBQ7"/>
<dbReference type="GO" id="GO:0007098">
    <property type="term" value="P:centrosome cycle"/>
    <property type="evidence" value="ECO:0007669"/>
    <property type="project" value="TreeGrafter"/>
</dbReference>
<proteinExistence type="predicted"/>
<organism evidence="1 2">
    <name type="scientific">Biomphalaria pfeifferi</name>
    <name type="common">Bloodfluke planorb</name>
    <name type="synonym">Freshwater snail</name>
    <dbReference type="NCBI Taxonomy" id="112525"/>
    <lineage>
        <taxon>Eukaryota</taxon>
        <taxon>Metazoa</taxon>
        <taxon>Spiralia</taxon>
        <taxon>Lophotrochozoa</taxon>
        <taxon>Mollusca</taxon>
        <taxon>Gastropoda</taxon>
        <taxon>Heterobranchia</taxon>
        <taxon>Euthyneura</taxon>
        <taxon>Panpulmonata</taxon>
        <taxon>Hygrophila</taxon>
        <taxon>Lymnaeoidea</taxon>
        <taxon>Planorbidae</taxon>
        <taxon>Biomphalaria</taxon>
    </lineage>
</organism>
<dbReference type="EMBL" id="JASAOG010000108">
    <property type="protein sequence ID" value="KAK0050994.1"/>
    <property type="molecule type" value="Genomic_DNA"/>
</dbReference>
<dbReference type="GO" id="GO:1990498">
    <property type="term" value="C:mitotic spindle microtubule"/>
    <property type="evidence" value="ECO:0007669"/>
    <property type="project" value="TreeGrafter"/>
</dbReference>
<dbReference type="GO" id="GO:0005813">
    <property type="term" value="C:centrosome"/>
    <property type="evidence" value="ECO:0007669"/>
    <property type="project" value="TreeGrafter"/>
</dbReference>
<dbReference type="Pfam" id="PF15003">
    <property type="entry name" value="HAUS2"/>
    <property type="match status" value="1"/>
</dbReference>
<dbReference type="GO" id="GO:0007020">
    <property type="term" value="P:microtubule nucleation"/>
    <property type="evidence" value="ECO:0007669"/>
    <property type="project" value="TreeGrafter"/>
</dbReference>
<comment type="caution">
    <text evidence="1">The sequence shown here is derived from an EMBL/GenBank/DDBJ whole genome shotgun (WGS) entry which is preliminary data.</text>
</comment>
<evidence type="ECO:0000313" key="1">
    <source>
        <dbReference type="EMBL" id="KAK0050994.1"/>
    </source>
</evidence>
<protein>
    <submittedName>
        <fullName evidence="1">AUGMIN subunit 2-like isoform X1</fullName>
    </submittedName>
</protein>
<dbReference type="Proteomes" id="UP001233172">
    <property type="component" value="Unassembled WGS sequence"/>
</dbReference>
<reference evidence="1" key="1">
    <citation type="journal article" date="2023" name="PLoS Negl. Trop. Dis.">
        <title>A genome sequence for Biomphalaria pfeifferi, the major vector snail for the human-infecting parasite Schistosoma mansoni.</title>
        <authorList>
            <person name="Bu L."/>
            <person name="Lu L."/>
            <person name="Laidemitt M.R."/>
            <person name="Zhang S.M."/>
            <person name="Mutuku M."/>
            <person name="Mkoji G."/>
            <person name="Steinauer M."/>
            <person name="Loker E.S."/>
        </authorList>
    </citation>
    <scope>NUCLEOTIDE SEQUENCE</scope>
    <source>
        <strain evidence="1">KasaAsao</strain>
    </source>
</reference>
<dbReference type="PANTHER" id="PTHR16039">
    <property type="entry name" value="HAUS AUGMIN-LIKE COMPLEX SUBUNIT 2"/>
    <property type="match status" value="1"/>
</dbReference>
<gene>
    <name evidence="1" type="ORF">Bpfe_019514</name>
</gene>
<accession>A0AAD8BBQ7</accession>
<evidence type="ECO:0000313" key="2">
    <source>
        <dbReference type="Proteomes" id="UP001233172"/>
    </source>
</evidence>
<dbReference type="GO" id="GO:0051225">
    <property type="term" value="P:spindle assembly"/>
    <property type="evidence" value="ECO:0007669"/>
    <property type="project" value="InterPro"/>
</dbReference>
<sequence>MEKQDNDSIDQASFNLDLHESNPWDHDDDNINNLRNFLIKANQLGFDTMRNQTKISKALKELSSSQIIAQQKEITQKNKTLLKAKYSIRKHIEEKETSDVLHLNLIEERINTVKQLCTDLDTVLQNTELLVNRLQKPFVGSYLKIDAAYHRHASELFMQLAPTLNDLNFHLENLTWMANNDFSAAQLEHLLKEIQSRAASLQTTYHTLSQIRKGIQKLNRSSDILSVMDQSADSSLATPRKT</sequence>
<reference evidence="1" key="2">
    <citation type="submission" date="2023-04" db="EMBL/GenBank/DDBJ databases">
        <authorList>
            <person name="Bu L."/>
            <person name="Lu L."/>
            <person name="Laidemitt M.R."/>
            <person name="Zhang S.M."/>
            <person name="Mutuku M."/>
            <person name="Mkoji G."/>
            <person name="Steinauer M."/>
            <person name="Loker E.S."/>
        </authorList>
    </citation>
    <scope>NUCLEOTIDE SEQUENCE</scope>
    <source>
        <strain evidence="1">KasaAsao</strain>
        <tissue evidence="1">Whole Snail</tissue>
    </source>
</reference>
<dbReference type="InterPro" id="IPR028346">
    <property type="entry name" value="HAUS2"/>
</dbReference>
<keyword evidence="2" id="KW-1185">Reference proteome</keyword>
<dbReference type="GO" id="GO:0070652">
    <property type="term" value="C:HAUS complex"/>
    <property type="evidence" value="ECO:0007669"/>
    <property type="project" value="TreeGrafter"/>
</dbReference>
<dbReference type="PANTHER" id="PTHR16039:SF1">
    <property type="entry name" value="HAUS AUGMIN-LIKE COMPLEX SUBUNIT 2"/>
    <property type="match status" value="1"/>
</dbReference>
<name>A0AAD8BBQ7_BIOPF</name>